<dbReference type="AlphaFoldDB" id="A0A7Y0LDT9"/>
<name>A0A7Y0LDT9_9GAMM</name>
<evidence type="ECO:0000313" key="3">
    <source>
        <dbReference type="Proteomes" id="UP000568664"/>
    </source>
</evidence>
<reference evidence="2 3" key="1">
    <citation type="submission" date="2020-04" db="EMBL/GenBank/DDBJ databases">
        <title>Thalassotalea sp. M1531, isolated from the surface of marine red alga.</title>
        <authorList>
            <person name="Pang L."/>
            <person name="Lu D.-C."/>
        </authorList>
    </citation>
    <scope>NUCLEOTIDE SEQUENCE [LARGE SCALE GENOMIC DNA]</scope>
    <source>
        <strain evidence="2 3">M1531</strain>
    </source>
</reference>
<protein>
    <submittedName>
        <fullName evidence="2">Uncharacterized protein</fullName>
    </submittedName>
</protein>
<organism evidence="2 3">
    <name type="scientific">Thalassotalea algicola</name>
    <dbReference type="NCBI Taxonomy" id="2716224"/>
    <lineage>
        <taxon>Bacteria</taxon>
        <taxon>Pseudomonadati</taxon>
        <taxon>Pseudomonadota</taxon>
        <taxon>Gammaproteobacteria</taxon>
        <taxon>Alteromonadales</taxon>
        <taxon>Colwelliaceae</taxon>
        <taxon>Thalassotalea</taxon>
    </lineage>
</organism>
<accession>A0A7Y0LDT9</accession>
<comment type="caution">
    <text evidence="2">The sequence shown here is derived from an EMBL/GenBank/DDBJ whole genome shotgun (WGS) entry which is preliminary data.</text>
</comment>
<keyword evidence="1" id="KW-1133">Transmembrane helix</keyword>
<gene>
    <name evidence="2" type="ORF">HII17_12355</name>
</gene>
<sequence>MKYVNKSSIAFTSIIFVLLYMIDTWAINKGVEVRKELDKKYAHVIREDVADDEIKTVKLSRELGNSGVTFNAILSVDNKKVKLQDNYVEGATGTGISVAGNGLEIGIKNTKFWIEQNTLDNETVYDVYVNFQRKRWLIRTENATSKVGMYIPHFVNQSPQNSILTPSVTIKSTHD</sequence>
<keyword evidence="3" id="KW-1185">Reference proteome</keyword>
<proteinExistence type="predicted"/>
<dbReference type="EMBL" id="JABBXH010000004">
    <property type="protein sequence ID" value="NMP32354.1"/>
    <property type="molecule type" value="Genomic_DNA"/>
</dbReference>
<keyword evidence="1" id="KW-0472">Membrane</keyword>
<evidence type="ECO:0000256" key="1">
    <source>
        <dbReference type="SAM" id="Phobius"/>
    </source>
</evidence>
<keyword evidence="1" id="KW-0812">Transmembrane</keyword>
<dbReference type="RefSeq" id="WP_169075696.1">
    <property type="nucleotide sequence ID" value="NZ_JABBXH010000004.1"/>
</dbReference>
<dbReference type="Proteomes" id="UP000568664">
    <property type="component" value="Unassembled WGS sequence"/>
</dbReference>
<feature type="transmembrane region" description="Helical" evidence="1">
    <location>
        <begin position="7"/>
        <end position="27"/>
    </location>
</feature>
<evidence type="ECO:0000313" key="2">
    <source>
        <dbReference type="EMBL" id="NMP32354.1"/>
    </source>
</evidence>